<evidence type="ECO:0000256" key="3">
    <source>
        <dbReference type="ARBA" id="ARBA00022833"/>
    </source>
</evidence>
<dbReference type="PROSITE" id="PS50865">
    <property type="entry name" value="ZF_MYND_2"/>
    <property type="match status" value="1"/>
</dbReference>
<dbReference type="STRING" id="97359.A0A550CD43"/>
<evidence type="ECO:0000313" key="10">
    <source>
        <dbReference type="EMBL" id="TRM62732.1"/>
    </source>
</evidence>
<keyword evidence="6" id="KW-0804">Transcription</keyword>
<evidence type="ECO:0000256" key="5">
    <source>
        <dbReference type="ARBA" id="ARBA00023125"/>
    </source>
</evidence>
<dbReference type="PROSITE" id="PS01360">
    <property type="entry name" value="ZF_MYND_1"/>
    <property type="match status" value="1"/>
</dbReference>
<keyword evidence="4" id="KW-0805">Transcription regulation</keyword>
<dbReference type="GO" id="GO:0000981">
    <property type="term" value="F:DNA-binding transcription factor activity, RNA polymerase II-specific"/>
    <property type="evidence" value="ECO:0007669"/>
    <property type="project" value="TreeGrafter"/>
</dbReference>
<organism evidence="10 11">
    <name type="scientific">Schizophyllum amplum</name>
    <dbReference type="NCBI Taxonomy" id="97359"/>
    <lineage>
        <taxon>Eukaryota</taxon>
        <taxon>Fungi</taxon>
        <taxon>Dikarya</taxon>
        <taxon>Basidiomycota</taxon>
        <taxon>Agaricomycotina</taxon>
        <taxon>Agaricomycetes</taxon>
        <taxon>Agaricomycetidae</taxon>
        <taxon>Agaricales</taxon>
        <taxon>Schizophyllaceae</taxon>
        <taxon>Schizophyllum</taxon>
    </lineage>
</organism>
<comment type="caution">
    <text evidence="10">The sequence shown here is derived from an EMBL/GenBank/DDBJ whole genome shotgun (WGS) entry which is preliminary data.</text>
</comment>
<dbReference type="PANTHER" id="PTHR10237:SF1">
    <property type="entry name" value="DEFORMED EPIDERMAL AUTOREGULATORY FACTOR 1 HOMOLOG"/>
    <property type="match status" value="1"/>
</dbReference>
<keyword evidence="7" id="KW-0539">Nucleus</keyword>
<evidence type="ECO:0000259" key="9">
    <source>
        <dbReference type="PROSITE" id="PS50865"/>
    </source>
</evidence>
<gene>
    <name evidence="10" type="ORF">BD626DRAFT_498262</name>
</gene>
<accession>A0A550CD43</accession>
<name>A0A550CD43_9AGAR</name>
<evidence type="ECO:0000313" key="11">
    <source>
        <dbReference type="Proteomes" id="UP000320762"/>
    </source>
</evidence>
<evidence type="ECO:0000256" key="4">
    <source>
        <dbReference type="ARBA" id="ARBA00023015"/>
    </source>
</evidence>
<reference evidence="10 11" key="1">
    <citation type="journal article" date="2019" name="New Phytol.">
        <title>Comparative genomics reveals unique wood-decay strategies and fruiting body development in the Schizophyllaceae.</title>
        <authorList>
            <person name="Almasi E."/>
            <person name="Sahu N."/>
            <person name="Krizsan K."/>
            <person name="Balint B."/>
            <person name="Kovacs G.M."/>
            <person name="Kiss B."/>
            <person name="Cseklye J."/>
            <person name="Drula E."/>
            <person name="Henrissat B."/>
            <person name="Nagy I."/>
            <person name="Chovatia M."/>
            <person name="Adam C."/>
            <person name="LaButti K."/>
            <person name="Lipzen A."/>
            <person name="Riley R."/>
            <person name="Grigoriev I.V."/>
            <person name="Nagy L.G."/>
        </authorList>
    </citation>
    <scope>NUCLEOTIDE SEQUENCE [LARGE SCALE GENOMIC DNA]</scope>
    <source>
        <strain evidence="10 11">NL-1724</strain>
    </source>
</reference>
<dbReference type="InterPro" id="IPR024119">
    <property type="entry name" value="TF_DEAF-1"/>
</dbReference>
<protein>
    <recommendedName>
        <fullName evidence="9">MYND-type domain-containing protein</fullName>
    </recommendedName>
</protein>
<dbReference type="Gene3D" id="6.10.140.2220">
    <property type="match status" value="1"/>
</dbReference>
<keyword evidence="1" id="KW-0479">Metal-binding</keyword>
<keyword evidence="2 8" id="KW-0863">Zinc-finger</keyword>
<keyword evidence="3" id="KW-0862">Zinc</keyword>
<dbReference type="EMBL" id="VDMD01000012">
    <property type="protein sequence ID" value="TRM62732.1"/>
    <property type="molecule type" value="Genomic_DNA"/>
</dbReference>
<dbReference type="GO" id="GO:0003677">
    <property type="term" value="F:DNA binding"/>
    <property type="evidence" value="ECO:0007669"/>
    <property type="project" value="UniProtKB-KW"/>
</dbReference>
<dbReference type="AlphaFoldDB" id="A0A550CD43"/>
<keyword evidence="11" id="KW-1185">Reference proteome</keyword>
<dbReference type="InterPro" id="IPR002893">
    <property type="entry name" value="Znf_MYND"/>
</dbReference>
<dbReference type="Pfam" id="PF01753">
    <property type="entry name" value="zf-MYND"/>
    <property type="match status" value="1"/>
</dbReference>
<evidence type="ECO:0000256" key="7">
    <source>
        <dbReference type="ARBA" id="ARBA00023242"/>
    </source>
</evidence>
<evidence type="ECO:0000256" key="6">
    <source>
        <dbReference type="ARBA" id="ARBA00023163"/>
    </source>
</evidence>
<evidence type="ECO:0000256" key="8">
    <source>
        <dbReference type="PROSITE-ProRule" id="PRU00134"/>
    </source>
</evidence>
<dbReference type="Proteomes" id="UP000320762">
    <property type="component" value="Unassembled WGS sequence"/>
</dbReference>
<keyword evidence="5" id="KW-0238">DNA-binding</keyword>
<evidence type="ECO:0000256" key="1">
    <source>
        <dbReference type="ARBA" id="ARBA00022723"/>
    </source>
</evidence>
<dbReference type="OrthoDB" id="341421at2759"/>
<proteinExistence type="predicted"/>
<sequence length="239" mass="26922">MVQIKCTTQEQALLRKLLFQNSKMIASDFKPALEPYEKNFKASFVMPIAPLSQVDIGKLTNDAGCAVCGKRTTSRCTGCLSVAYCGQACQKAHWKEHKGFCKTIRGGTWRTVTFGKHFQVDGKIMSAASINHSSGKLNTALDASNDPPANARGEKLFLVKIQRPVVPDPSPRAMMMVYDRGRSFEGYVVRADNPGVYEEIMRQMPEGSQKLKVYRWARRVEDWKLSICLDREPEQVPQW</sequence>
<evidence type="ECO:0000256" key="2">
    <source>
        <dbReference type="ARBA" id="ARBA00022771"/>
    </source>
</evidence>
<dbReference type="GO" id="GO:0008270">
    <property type="term" value="F:zinc ion binding"/>
    <property type="evidence" value="ECO:0007669"/>
    <property type="project" value="UniProtKB-KW"/>
</dbReference>
<dbReference type="GO" id="GO:0005634">
    <property type="term" value="C:nucleus"/>
    <property type="evidence" value="ECO:0007669"/>
    <property type="project" value="TreeGrafter"/>
</dbReference>
<dbReference type="SUPFAM" id="SSF144232">
    <property type="entry name" value="HIT/MYND zinc finger-like"/>
    <property type="match status" value="1"/>
</dbReference>
<dbReference type="PANTHER" id="PTHR10237">
    <property type="entry name" value="DEFORMED EPIDERMAL AUTOREGULATORY FACTOR 1 HOMOLOG SUPPRESSIN"/>
    <property type="match status" value="1"/>
</dbReference>
<feature type="domain" description="MYND-type" evidence="9">
    <location>
        <begin position="65"/>
        <end position="101"/>
    </location>
</feature>